<name>A0ACC3AFN4_9EURO</name>
<evidence type="ECO:0000313" key="2">
    <source>
        <dbReference type="Proteomes" id="UP001172386"/>
    </source>
</evidence>
<reference evidence="1" key="1">
    <citation type="submission" date="2022-10" db="EMBL/GenBank/DDBJ databases">
        <title>Culturing micro-colonial fungi from biological soil crusts in the Mojave desert and describing Neophaeococcomyces mojavensis, and introducing the new genera and species Taxawa tesnikishii.</title>
        <authorList>
            <person name="Kurbessoian T."/>
            <person name="Stajich J.E."/>
        </authorList>
    </citation>
    <scope>NUCLEOTIDE SEQUENCE</scope>
    <source>
        <strain evidence="1">JES_112</strain>
    </source>
</reference>
<evidence type="ECO:0000313" key="1">
    <source>
        <dbReference type="EMBL" id="KAJ9661268.1"/>
    </source>
</evidence>
<proteinExistence type="predicted"/>
<sequence length="566" mass="62426">MADGPLQTLTNSPPLLSFPFRQRYRTARTALQSSDDSYFTSVAELKDDIYDAERIASNEQLHHLADMVGLSTREDRLNQLTSAKASRKRGDQVTVPPPNELLTWETSAQEPVPQRHDWSAGQQASTRRTKLRKRRQMPSSKYSQGYHSDPIPASQQTLSGHLRAYSLSDLNCSNHLASIANLSQTCVYHKTSSSDEALEAVARSTSYPLIPCRPPFHRNPTPFGLPSFGTREAQELRLTPASRSRLVNIARKFYRHIGSTSALPPFQNNEDPNTHSSESHERRTNTPADLLRRMLGVARPVSISTGSDLPQRSSLPRGVRVAPTTGVLTQADDGTYIRGRWGPRASGHGIGQRTINVHPLSRLQESNGLQEAIREIDKACVREEARAQDGQSTTIADGQRAAAAASPQQHDPQDNDLNTGSHRMVNASASRNSAQTLENARRANQVLEERRGENAGFQATRRVFQSPHTALDRSLASDIPVCRIRSGNSVDPSHISAISRPTFPRSPLAAPTSPRMIEPLPYTTMPGSGGGHSMPRMESMLKQQDRENAILAVSRKEFPKTAVEIC</sequence>
<protein>
    <submittedName>
        <fullName evidence="1">Uncharacterized protein</fullName>
    </submittedName>
</protein>
<dbReference type="Proteomes" id="UP001172386">
    <property type="component" value="Unassembled WGS sequence"/>
</dbReference>
<accession>A0ACC3AFN4</accession>
<gene>
    <name evidence="1" type="ORF">H2198_002011</name>
</gene>
<keyword evidence="2" id="KW-1185">Reference proteome</keyword>
<dbReference type="EMBL" id="JAPDRQ010000024">
    <property type="protein sequence ID" value="KAJ9661268.1"/>
    <property type="molecule type" value="Genomic_DNA"/>
</dbReference>
<comment type="caution">
    <text evidence="1">The sequence shown here is derived from an EMBL/GenBank/DDBJ whole genome shotgun (WGS) entry which is preliminary data.</text>
</comment>
<organism evidence="1 2">
    <name type="scientific">Neophaeococcomyces mojaviensis</name>
    <dbReference type="NCBI Taxonomy" id="3383035"/>
    <lineage>
        <taxon>Eukaryota</taxon>
        <taxon>Fungi</taxon>
        <taxon>Dikarya</taxon>
        <taxon>Ascomycota</taxon>
        <taxon>Pezizomycotina</taxon>
        <taxon>Eurotiomycetes</taxon>
        <taxon>Chaetothyriomycetidae</taxon>
        <taxon>Chaetothyriales</taxon>
        <taxon>Chaetothyriales incertae sedis</taxon>
        <taxon>Neophaeococcomyces</taxon>
    </lineage>
</organism>